<dbReference type="RefSeq" id="WP_090888875.1">
    <property type="nucleotide sequence ID" value="NZ_FOGG01000044.1"/>
</dbReference>
<protein>
    <submittedName>
        <fullName evidence="8">RNA polymerase sigma-70 factor, ECF subfamily</fullName>
    </submittedName>
</protein>
<dbReference type="InterPro" id="IPR013249">
    <property type="entry name" value="RNA_pol_sigma70_r4_t2"/>
</dbReference>
<keyword evidence="3" id="KW-0731">Sigma factor</keyword>
<reference evidence="8 9" key="1">
    <citation type="submission" date="2016-10" db="EMBL/GenBank/DDBJ databases">
        <authorList>
            <person name="de Groot N.N."/>
        </authorList>
    </citation>
    <scope>NUCLEOTIDE SEQUENCE [LARGE SCALE GENOMIC DNA]</scope>
    <source>
        <strain evidence="8 9">DSM 18610</strain>
    </source>
</reference>
<dbReference type="Gene3D" id="1.10.10.10">
    <property type="entry name" value="Winged helix-like DNA-binding domain superfamily/Winged helix DNA-binding domain"/>
    <property type="match status" value="1"/>
</dbReference>
<evidence type="ECO:0000313" key="8">
    <source>
        <dbReference type="EMBL" id="SES22232.1"/>
    </source>
</evidence>
<dbReference type="InterPro" id="IPR014284">
    <property type="entry name" value="RNA_pol_sigma-70_dom"/>
</dbReference>
<dbReference type="Pfam" id="PF08281">
    <property type="entry name" value="Sigma70_r4_2"/>
    <property type="match status" value="1"/>
</dbReference>
<sequence length="170" mass="20076">MHLTLNFNTEIYKYRAPLYEKAVFYTRDEATAADLVQDTFVKAFRFADSFQLGSNVRAWLFTILKNTFYNDYRRDQKRAAVITADDEVSNAQLHHSAHENRGSAKFIMEDIQRALLCVPEESRYCFCRYFEGYKYHEIAEELNLPLGTVKTRIHVARELLKKQLKAYRSR</sequence>
<dbReference type="PANTHER" id="PTHR43133">
    <property type="entry name" value="RNA POLYMERASE ECF-TYPE SIGMA FACTO"/>
    <property type="match status" value="1"/>
</dbReference>
<evidence type="ECO:0000256" key="1">
    <source>
        <dbReference type="ARBA" id="ARBA00010641"/>
    </source>
</evidence>
<evidence type="ECO:0000256" key="5">
    <source>
        <dbReference type="ARBA" id="ARBA00023163"/>
    </source>
</evidence>
<name>A0A1H9VKW1_9SPHI</name>
<feature type="domain" description="RNA polymerase sigma factor 70 region 4 type 2" evidence="7">
    <location>
        <begin position="109"/>
        <end position="160"/>
    </location>
</feature>
<feature type="domain" description="RNA polymerase sigma-70 region 2" evidence="6">
    <location>
        <begin position="13"/>
        <end position="77"/>
    </location>
</feature>
<evidence type="ECO:0000256" key="4">
    <source>
        <dbReference type="ARBA" id="ARBA00023125"/>
    </source>
</evidence>
<dbReference type="Pfam" id="PF04542">
    <property type="entry name" value="Sigma70_r2"/>
    <property type="match status" value="1"/>
</dbReference>
<dbReference type="SUPFAM" id="SSF88946">
    <property type="entry name" value="Sigma2 domain of RNA polymerase sigma factors"/>
    <property type="match status" value="1"/>
</dbReference>
<dbReference type="GO" id="GO:0003677">
    <property type="term" value="F:DNA binding"/>
    <property type="evidence" value="ECO:0007669"/>
    <property type="project" value="UniProtKB-KW"/>
</dbReference>
<dbReference type="InterPro" id="IPR039425">
    <property type="entry name" value="RNA_pol_sigma-70-like"/>
</dbReference>
<evidence type="ECO:0000259" key="7">
    <source>
        <dbReference type="Pfam" id="PF08281"/>
    </source>
</evidence>
<dbReference type="Proteomes" id="UP000199572">
    <property type="component" value="Unassembled WGS sequence"/>
</dbReference>
<dbReference type="GO" id="GO:0016987">
    <property type="term" value="F:sigma factor activity"/>
    <property type="evidence" value="ECO:0007669"/>
    <property type="project" value="UniProtKB-KW"/>
</dbReference>
<dbReference type="InterPro" id="IPR013324">
    <property type="entry name" value="RNA_pol_sigma_r3/r4-like"/>
</dbReference>
<dbReference type="NCBIfam" id="TIGR02937">
    <property type="entry name" value="sigma70-ECF"/>
    <property type="match status" value="1"/>
</dbReference>
<dbReference type="CDD" id="cd06171">
    <property type="entry name" value="Sigma70_r4"/>
    <property type="match status" value="1"/>
</dbReference>
<organism evidence="8 9">
    <name type="scientific">Pedobacter rhizosphaerae</name>
    <dbReference type="NCBI Taxonomy" id="390241"/>
    <lineage>
        <taxon>Bacteria</taxon>
        <taxon>Pseudomonadati</taxon>
        <taxon>Bacteroidota</taxon>
        <taxon>Sphingobacteriia</taxon>
        <taxon>Sphingobacteriales</taxon>
        <taxon>Sphingobacteriaceae</taxon>
        <taxon>Pedobacter</taxon>
    </lineage>
</organism>
<comment type="similarity">
    <text evidence="1">Belongs to the sigma-70 factor family. ECF subfamily.</text>
</comment>
<keyword evidence="2" id="KW-0805">Transcription regulation</keyword>
<proteinExistence type="inferred from homology"/>
<evidence type="ECO:0000259" key="6">
    <source>
        <dbReference type="Pfam" id="PF04542"/>
    </source>
</evidence>
<dbReference type="STRING" id="390241.SAMN04488023_14431"/>
<evidence type="ECO:0000313" key="9">
    <source>
        <dbReference type="Proteomes" id="UP000199572"/>
    </source>
</evidence>
<keyword evidence="9" id="KW-1185">Reference proteome</keyword>
<accession>A0A1H9VKW1</accession>
<dbReference type="SUPFAM" id="SSF88659">
    <property type="entry name" value="Sigma3 and sigma4 domains of RNA polymerase sigma factors"/>
    <property type="match status" value="1"/>
</dbReference>
<dbReference type="Gene3D" id="1.10.1740.10">
    <property type="match status" value="1"/>
</dbReference>
<dbReference type="InterPro" id="IPR036388">
    <property type="entry name" value="WH-like_DNA-bd_sf"/>
</dbReference>
<evidence type="ECO:0000256" key="3">
    <source>
        <dbReference type="ARBA" id="ARBA00023082"/>
    </source>
</evidence>
<keyword evidence="5" id="KW-0804">Transcription</keyword>
<evidence type="ECO:0000256" key="2">
    <source>
        <dbReference type="ARBA" id="ARBA00023015"/>
    </source>
</evidence>
<dbReference type="EMBL" id="FOGG01000044">
    <property type="protein sequence ID" value="SES22232.1"/>
    <property type="molecule type" value="Genomic_DNA"/>
</dbReference>
<dbReference type="OrthoDB" id="9803470at2"/>
<dbReference type="GO" id="GO:0006352">
    <property type="term" value="P:DNA-templated transcription initiation"/>
    <property type="evidence" value="ECO:0007669"/>
    <property type="project" value="InterPro"/>
</dbReference>
<gene>
    <name evidence="8" type="ORF">SAMN04488023_14431</name>
</gene>
<dbReference type="InterPro" id="IPR013325">
    <property type="entry name" value="RNA_pol_sigma_r2"/>
</dbReference>
<keyword evidence="4" id="KW-0238">DNA-binding</keyword>
<dbReference type="InterPro" id="IPR007627">
    <property type="entry name" value="RNA_pol_sigma70_r2"/>
</dbReference>
<dbReference type="AlphaFoldDB" id="A0A1H9VKW1"/>
<dbReference type="PANTHER" id="PTHR43133:SF8">
    <property type="entry name" value="RNA POLYMERASE SIGMA FACTOR HI_1459-RELATED"/>
    <property type="match status" value="1"/>
</dbReference>